<dbReference type="GO" id="GO:0008780">
    <property type="term" value="F:acyl-[acyl-carrier-protein]-UDP-N-acetylglucosamine O-acyltransferase activity"/>
    <property type="evidence" value="ECO:0007669"/>
    <property type="project" value="InterPro"/>
</dbReference>
<dbReference type="PANTHER" id="PTHR43480:SF1">
    <property type="entry name" value="ACYL-[ACYL-CARRIER-PROTEIN]--UDP-N-ACETYLGLUCOSAMINE O-ACYLTRANSFERASE, MITOCHONDRIAL-RELATED"/>
    <property type="match status" value="1"/>
</dbReference>
<organism evidence="7 8">
    <name type="scientific">Achlya hypogyna</name>
    <name type="common">Oomycete</name>
    <name type="synonym">Protoachlya hypogyna</name>
    <dbReference type="NCBI Taxonomy" id="1202772"/>
    <lineage>
        <taxon>Eukaryota</taxon>
        <taxon>Sar</taxon>
        <taxon>Stramenopiles</taxon>
        <taxon>Oomycota</taxon>
        <taxon>Saprolegniomycetes</taxon>
        <taxon>Saprolegniales</taxon>
        <taxon>Achlyaceae</taxon>
        <taxon>Achlya</taxon>
    </lineage>
</organism>
<dbReference type="InterPro" id="IPR018357">
    <property type="entry name" value="Hexapep_transf_CS"/>
</dbReference>
<comment type="caution">
    <text evidence="7">The sequence shown here is derived from an EMBL/GenBank/DDBJ whole genome shotgun (WGS) entry which is preliminary data.</text>
</comment>
<proteinExistence type="predicted"/>
<dbReference type="NCBIfam" id="NF003657">
    <property type="entry name" value="PRK05289.1"/>
    <property type="match status" value="1"/>
</dbReference>
<dbReference type="Pfam" id="PF00132">
    <property type="entry name" value="Hexapep"/>
    <property type="match status" value="2"/>
</dbReference>
<dbReference type="PROSITE" id="PS00101">
    <property type="entry name" value="HEXAPEP_TRANSFERASES"/>
    <property type="match status" value="1"/>
</dbReference>
<dbReference type="EMBL" id="JNBR01000378">
    <property type="protein sequence ID" value="OQR94061.1"/>
    <property type="molecule type" value="Genomic_DNA"/>
</dbReference>
<keyword evidence="2" id="KW-0441">Lipid A biosynthesis</keyword>
<feature type="domain" description="UDP N-acetylglucosamine O-acyltransferase C-terminal" evidence="6">
    <location>
        <begin position="222"/>
        <end position="266"/>
    </location>
</feature>
<gene>
    <name evidence="7" type="ORF">ACHHYP_01867</name>
</gene>
<keyword evidence="1" id="KW-0444">Lipid biosynthesis</keyword>
<dbReference type="CDD" id="cd03351">
    <property type="entry name" value="LbH_UDP-GlcNAc_AT"/>
    <property type="match status" value="1"/>
</dbReference>
<dbReference type="GO" id="GO:0009245">
    <property type="term" value="P:lipid A biosynthetic process"/>
    <property type="evidence" value="ECO:0007669"/>
    <property type="project" value="UniProtKB-KW"/>
</dbReference>
<dbReference type="InterPro" id="IPR029098">
    <property type="entry name" value="Acetyltransf_C"/>
</dbReference>
<keyword evidence="4" id="KW-0443">Lipid metabolism</keyword>
<dbReference type="InterPro" id="IPR001451">
    <property type="entry name" value="Hexapep"/>
</dbReference>
<dbReference type="PANTHER" id="PTHR43480">
    <property type="entry name" value="ACYL-[ACYL-CARRIER-PROTEIN]--UDP-N-ACETYLGLUCOSAMINE O-ACYLTRANSFERASE"/>
    <property type="match status" value="1"/>
</dbReference>
<evidence type="ECO:0000256" key="4">
    <source>
        <dbReference type="ARBA" id="ARBA00023098"/>
    </source>
</evidence>
<dbReference type="Proteomes" id="UP000243579">
    <property type="component" value="Unassembled WGS sequence"/>
</dbReference>
<keyword evidence="3 7" id="KW-0808">Transferase</keyword>
<accession>A0A1V9Z7Y3</accession>
<evidence type="ECO:0000256" key="5">
    <source>
        <dbReference type="ARBA" id="ARBA00023315"/>
    </source>
</evidence>
<evidence type="ECO:0000313" key="8">
    <source>
        <dbReference type="Proteomes" id="UP000243579"/>
    </source>
</evidence>
<evidence type="ECO:0000256" key="3">
    <source>
        <dbReference type="ARBA" id="ARBA00022679"/>
    </source>
</evidence>
<reference evidence="7 8" key="1">
    <citation type="journal article" date="2014" name="Genome Biol. Evol.">
        <title>The secreted proteins of Achlya hypogyna and Thraustotheca clavata identify the ancestral oomycete secretome and reveal gene acquisitions by horizontal gene transfer.</title>
        <authorList>
            <person name="Misner I."/>
            <person name="Blouin N."/>
            <person name="Leonard G."/>
            <person name="Richards T.A."/>
            <person name="Lane C.E."/>
        </authorList>
    </citation>
    <scope>NUCLEOTIDE SEQUENCE [LARGE SCALE GENOMIC DNA]</scope>
    <source>
        <strain evidence="7 8">ATCC 48635</strain>
    </source>
</reference>
<dbReference type="STRING" id="1202772.A0A1V9Z7Y3"/>
<sequence length="325" mass="34652">MHAQLCRGLSRAFSSRAHSAANIEAVEAFLDHLRSPQLHDVQADLPPEIHPTAIVHPTTQLGAGVQIGPYCVVGPDVTLQNNVILKQHVVVEGATTVGPNSIIYPFASIGGPPQDKKHVAAAEGRSSLEIGANCVIREHVTINCGTNDGTTRVGDDCWILATAHIGHDSVVGNRVVLSNAVCLAGHVRIDDFAIIGGQVGIKQFVRIGRLAMIGGKSAIDGDVVPYGLAIGNRAKLTGLNLVGLRRLRVPRSEIKALLQTYRYVFGLECHNAFAPSLPLTPHDCIVARAAEARAFHGEAMDARLLDLLSFVEASPHRARSTLCMP</sequence>
<evidence type="ECO:0000313" key="7">
    <source>
        <dbReference type="EMBL" id="OQR94061.1"/>
    </source>
</evidence>
<dbReference type="InterPro" id="IPR010137">
    <property type="entry name" value="Lipid_A_LpxA"/>
</dbReference>
<dbReference type="SUPFAM" id="SSF51161">
    <property type="entry name" value="Trimeric LpxA-like enzymes"/>
    <property type="match status" value="1"/>
</dbReference>
<dbReference type="OrthoDB" id="25818at2759"/>
<dbReference type="Pfam" id="PF13720">
    <property type="entry name" value="Acetyltransf_11"/>
    <property type="match status" value="1"/>
</dbReference>
<keyword evidence="5 7" id="KW-0012">Acyltransferase</keyword>
<name>A0A1V9Z7Y3_ACHHY</name>
<dbReference type="Gene3D" id="2.160.10.10">
    <property type="entry name" value="Hexapeptide repeat proteins"/>
    <property type="match status" value="1"/>
</dbReference>
<evidence type="ECO:0000256" key="2">
    <source>
        <dbReference type="ARBA" id="ARBA00022556"/>
    </source>
</evidence>
<dbReference type="GO" id="GO:0016020">
    <property type="term" value="C:membrane"/>
    <property type="evidence" value="ECO:0007669"/>
    <property type="project" value="GOC"/>
</dbReference>
<evidence type="ECO:0000256" key="1">
    <source>
        <dbReference type="ARBA" id="ARBA00022516"/>
    </source>
</evidence>
<protein>
    <submittedName>
        <fullName evidence="7">Acyl-acyl-carrier-protein-UDP-N-acetylglucosamine O-acyltransferase</fullName>
    </submittedName>
</protein>
<dbReference type="NCBIfam" id="TIGR01852">
    <property type="entry name" value="lipid_A_lpxA"/>
    <property type="match status" value="1"/>
</dbReference>
<dbReference type="AlphaFoldDB" id="A0A1V9Z7Y3"/>
<dbReference type="InterPro" id="IPR011004">
    <property type="entry name" value="Trimer_LpxA-like_sf"/>
</dbReference>
<keyword evidence="8" id="KW-1185">Reference proteome</keyword>
<evidence type="ECO:0000259" key="6">
    <source>
        <dbReference type="Pfam" id="PF13720"/>
    </source>
</evidence>